<gene>
    <name evidence="8" type="ORF">ACFSQW_20530</name>
</gene>
<comment type="caution">
    <text evidence="8">The sequence shown here is derived from an EMBL/GenBank/DDBJ whole genome shotgun (WGS) entry which is preliminary data.</text>
</comment>
<keyword evidence="2 5" id="KW-0862">Zinc</keyword>
<evidence type="ECO:0000256" key="6">
    <source>
        <dbReference type="SAM" id="Phobius"/>
    </source>
</evidence>
<dbReference type="PANTHER" id="PTHR43880:SF12">
    <property type="entry name" value="ALCOHOL DEHYDROGENASE CLASS-3"/>
    <property type="match status" value="1"/>
</dbReference>
<keyword evidence="6" id="KW-1133">Transmembrane helix</keyword>
<dbReference type="Proteomes" id="UP001597440">
    <property type="component" value="Unassembled WGS sequence"/>
</dbReference>
<keyword evidence="3" id="KW-0560">Oxidoreductase</keyword>
<dbReference type="PROSITE" id="PS00059">
    <property type="entry name" value="ADH_ZINC"/>
    <property type="match status" value="1"/>
</dbReference>
<dbReference type="Gene3D" id="3.90.180.10">
    <property type="entry name" value="Medium-chain alcohol dehydrogenases, catalytic domain"/>
    <property type="match status" value="1"/>
</dbReference>
<evidence type="ECO:0000256" key="2">
    <source>
        <dbReference type="ARBA" id="ARBA00022833"/>
    </source>
</evidence>
<evidence type="ECO:0000259" key="7">
    <source>
        <dbReference type="SMART" id="SM00829"/>
    </source>
</evidence>
<reference evidence="9" key="1">
    <citation type="journal article" date="2019" name="Int. J. Syst. Evol. Microbiol.">
        <title>The Global Catalogue of Microorganisms (GCM) 10K type strain sequencing project: providing services to taxonomists for standard genome sequencing and annotation.</title>
        <authorList>
            <consortium name="The Broad Institute Genomics Platform"/>
            <consortium name="The Broad Institute Genome Sequencing Center for Infectious Disease"/>
            <person name="Wu L."/>
            <person name="Ma J."/>
        </authorList>
    </citation>
    <scope>NUCLEOTIDE SEQUENCE [LARGE SCALE GENOMIC DNA]</scope>
    <source>
        <strain evidence="9">KCTC 52298</strain>
    </source>
</reference>
<comment type="cofactor">
    <cofactor evidence="5">
        <name>Zn(2+)</name>
        <dbReference type="ChEBI" id="CHEBI:29105"/>
    </cofactor>
</comment>
<feature type="transmembrane region" description="Helical" evidence="6">
    <location>
        <begin position="142"/>
        <end position="163"/>
    </location>
</feature>
<dbReference type="InterPro" id="IPR002328">
    <property type="entry name" value="ADH_Zn_CS"/>
</dbReference>
<comment type="similarity">
    <text evidence="5">Belongs to the zinc-containing alcohol dehydrogenase family.</text>
</comment>
<dbReference type="RefSeq" id="WP_210354806.1">
    <property type="nucleotide sequence ID" value="NZ_JAEQMU010000002.1"/>
</dbReference>
<dbReference type="InterPro" id="IPR013149">
    <property type="entry name" value="ADH-like_C"/>
</dbReference>
<evidence type="ECO:0000256" key="1">
    <source>
        <dbReference type="ARBA" id="ARBA00022723"/>
    </source>
</evidence>
<evidence type="ECO:0000256" key="5">
    <source>
        <dbReference type="RuleBase" id="RU361277"/>
    </source>
</evidence>
<name>A0ABW5L6J5_9SPHI</name>
<evidence type="ECO:0000313" key="8">
    <source>
        <dbReference type="EMBL" id="MFD2556787.1"/>
    </source>
</evidence>
<keyword evidence="6" id="KW-0812">Transmembrane</keyword>
<dbReference type="SUPFAM" id="SSF51735">
    <property type="entry name" value="NAD(P)-binding Rossmann-fold domains"/>
    <property type="match status" value="1"/>
</dbReference>
<dbReference type="Gene3D" id="3.40.50.720">
    <property type="entry name" value="NAD(P)-binding Rossmann-like Domain"/>
    <property type="match status" value="1"/>
</dbReference>
<keyword evidence="9" id="KW-1185">Reference proteome</keyword>
<proteinExistence type="inferred from homology"/>
<dbReference type="CDD" id="cd08281">
    <property type="entry name" value="liver_ADH_like1"/>
    <property type="match status" value="1"/>
</dbReference>
<evidence type="ECO:0000313" key="9">
    <source>
        <dbReference type="Proteomes" id="UP001597440"/>
    </source>
</evidence>
<feature type="transmembrane region" description="Helical" evidence="6">
    <location>
        <begin position="199"/>
        <end position="216"/>
    </location>
</feature>
<dbReference type="InterPro" id="IPR036291">
    <property type="entry name" value="NAD(P)-bd_dom_sf"/>
</dbReference>
<dbReference type="InterPro" id="IPR020843">
    <property type="entry name" value="ER"/>
</dbReference>
<dbReference type="InterPro" id="IPR013154">
    <property type="entry name" value="ADH-like_N"/>
</dbReference>
<dbReference type="Pfam" id="PF00107">
    <property type="entry name" value="ADH_zinc_N"/>
    <property type="match status" value="1"/>
</dbReference>
<dbReference type="Pfam" id="PF08240">
    <property type="entry name" value="ADH_N"/>
    <property type="match status" value="1"/>
</dbReference>
<keyword evidence="6" id="KW-0472">Membrane</keyword>
<dbReference type="SUPFAM" id="SSF50129">
    <property type="entry name" value="GroES-like"/>
    <property type="match status" value="2"/>
</dbReference>
<dbReference type="SMART" id="SM00829">
    <property type="entry name" value="PKS_ER"/>
    <property type="match status" value="1"/>
</dbReference>
<evidence type="ECO:0000256" key="3">
    <source>
        <dbReference type="ARBA" id="ARBA00023002"/>
    </source>
</evidence>
<keyword evidence="1 5" id="KW-0479">Metal-binding</keyword>
<feature type="domain" description="Enoyl reductase (ER)" evidence="7">
    <location>
        <begin position="20"/>
        <end position="377"/>
    </location>
</feature>
<dbReference type="PANTHER" id="PTHR43880">
    <property type="entry name" value="ALCOHOL DEHYDROGENASE"/>
    <property type="match status" value="1"/>
</dbReference>
<evidence type="ECO:0000256" key="4">
    <source>
        <dbReference type="ARBA" id="ARBA00023027"/>
    </source>
</evidence>
<feature type="transmembrane region" description="Helical" evidence="6">
    <location>
        <begin position="175"/>
        <end position="193"/>
    </location>
</feature>
<accession>A0ABW5L6J5</accession>
<protein>
    <submittedName>
        <fullName evidence="8">Zinc-dependent alcohol dehydrogenase family protein</fullName>
    </submittedName>
</protein>
<keyword evidence="4" id="KW-0520">NAD</keyword>
<dbReference type="EMBL" id="JBHULD010000025">
    <property type="protein sequence ID" value="MFD2556787.1"/>
    <property type="molecule type" value="Genomic_DNA"/>
</dbReference>
<organism evidence="8 9">
    <name type="scientific">Sphingobacterium tabacisoli</name>
    <dbReference type="NCBI Taxonomy" id="2044855"/>
    <lineage>
        <taxon>Bacteria</taxon>
        <taxon>Pseudomonadati</taxon>
        <taxon>Bacteroidota</taxon>
        <taxon>Sphingobacteriia</taxon>
        <taxon>Sphingobacteriales</taxon>
        <taxon>Sphingobacteriaceae</taxon>
        <taxon>Sphingobacterium</taxon>
    </lineage>
</organism>
<dbReference type="InterPro" id="IPR011032">
    <property type="entry name" value="GroES-like_sf"/>
</dbReference>
<sequence length="379" mass="39975">MMKTKAAVLHQVGGHKRPYSDSKPLKIEEIEIGKPGKEEVVVQIKAAGLCHSDLSVIDGNRPRPMPMVLGHEAAGIIVELGEDVKGFEVGDHVVFAFLPSCGHCEYCMSGRAALCNPGAKANNEGVLLNGDIKIKNQNGEPYHHHLGVSGFAGYAIASIYSLVKIDKSYPFEIAALFGCAVMTGVGAVVHTAQVHVGESVLVVGLGGVGLSAILGAKAAGASKIIAADVSPSKLDMAKAFGATHTLNSGKERALEELKQEMTTSGVDKSVEFAGAMSALDFAFNATKKGGVTVTGALPHPDARLSLNPLTLVGQEKSLKGCYLGSCVPSIDIPNFLELYRNGNLPVDKLITHRLKLEDINEGFERLASGEAIRQVIIFD</sequence>